<sequence length="408" mass="45392">MASIKPFTIAIPDSEIDRLNQKLALASFPDEVDDAGWDYGAPLPDVKRLATYWKDTYSWRNAEAALNKLPNYLAQIEVEGFGAIDVHFLHQQSQVKNAIPLLFVHGWPGSFLEATKILPLLADSEKNGGPAFHVIAPSLPNFGFSSSIKKKGFGQPQYAETCHKLMLALGYEKYVTQGGDWGFSITRTIGQLYPTHVGASHINIIPAYPPSPKSPLSFLKFLSKYFLSLYSAAEFAGLERTQDYQKKQAAYYEVQSKNPMTIGYALADSPVATLAWIYEKLVIWTDGYEWGEEEVCTWMSVYWFATAGPASSVRIYHESTKESSNAFESSMVFNKNIPLGLSYFPREVCLLPEDWAHSLGPIVYSKRHDKGGHFAAYEVPEKLVGDLRIMFGKGGPAFGVVEGRDGLV</sequence>
<keyword evidence="3 6" id="KW-0378">Hydrolase</keyword>
<feature type="domain" description="Epoxide hydrolase N-terminal" evidence="5">
    <location>
        <begin position="4"/>
        <end position="113"/>
    </location>
</feature>
<dbReference type="Gene3D" id="3.40.50.1820">
    <property type="entry name" value="alpha/beta hydrolase"/>
    <property type="match status" value="1"/>
</dbReference>
<dbReference type="InterPro" id="IPR000639">
    <property type="entry name" value="Epox_hydrolase-like"/>
</dbReference>
<reference evidence="6" key="1">
    <citation type="journal article" date="2021" name="Nat. Commun.">
        <title>Genetic determinants of endophytism in the Arabidopsis root mycobiome.</title>
        <authorList>
            <person name="Mesny F."/>
            <person name="Miyauchi S."/>
            <person name="Thiergart T."/>
            <person name="Pickel B."/>
            <person name="Atanasova L."/>
            <person name="Karlsson M."/>
            <person name="Huettel B."/>
            <person name="Barry K.W."/>
            <person name="Haridas S."/>
            <person name="Chen C."/>
            <person name="Bauer D."/>
            <person name="Andreopoulos W."/>
            <person name="Pangilinan J."/>
            <person name="LaButti K."/>
            <person name="Riley R."/>
            <person name="Lipzen A."/>
            <person name="Clum A."/>
            <person name="Drula E."/>
            <person name="Henrissat B."/>
            <person name="Kohler A."/>
            <person name="Grigoriev I.V."/>
            <person name="Martin F.M."/>
            <person name="Hacquard S."/>
        </authorList>
    </citation>
    <scope>NUCLEOTIDE SEQUENCE</scope>
    <source>
        <strain evidence="6">MPI-CAGE-CH-0243</strain>
    </source>
</reference>
<dbReference type="PANTHER" id="PTHR21661">
    <property type="entry name" value="EPOXIDE HYDROLASE 1-RELATED"/>
    <property type="match status" value="1"/>
</dbReference>
<dbReference type="InterPro" id="IPR029058">
    <property type="entry name" value="AB_hydrolase_fold"/>
</dbReference>
<evidence type="ECO:0000256" key="1">
    <source>
        <dbReference type="ARBA" id="ARBA00010088"/>
    </source>
</evidence>
<comment type="caution">
    <text evidence="6">The sequence shown here is derived from an EMBL/GenBank/DDBJ whole genome shotgun (WGS) entry which is preliminary data.</text>
</comment>
<dbReference type="OrthoDB" id="7130006at2759"/>
<dbReference type="SUPFAM" id="SSF53474">
    <property type="entry name" value="alpha/beta-Hydrolases"/>
    <property type="match status" value="1"/>
</dbReference>
<dbReference type="GO" id="GO:0004301">
    <property type="term" value="F:epoxide hydrolase activity"/>
    <property type="evidence" value="ECO:0007669"/>
    <property type="project" value="TreeGrafter"/>
</dbReference>
<dbReference type="AlphaFoldDB" id="A0A9P9IR33"/>
<evidence type="ECO:0000259" key="5">
    <source>
        <dbReference type="Pfam" id="PF06441"/>
    </source>
</evidence>
<evidence type="ECO:0000256" key="4">
    <source>
        <dbReference type="PIRSR" id="PIRSR001112-1"/>
    </source>
</evidence>
<evidence type="ECO:0000313" key="6">
    <source>
        <dbReference type="EMBL" id="KAH7130052.1"/>
    </source>
</evidence>
<dbReference type="PIRSF" id="PIRSF001112">
    <property type="entry name" value="Epoxide_hydrolase"/>
    <property type="match status" value="1"/>
</dbReference>
<evidence type="ECO:0000256" key="2">
    <source>
        <dbReference type="ARBA" id="ARBA00022797"/>
    </source>
</evidence>
<proteinExistence type="inferred from homology"/>
<evidence type="ECO:0000313" key="7">
    <source>
        <dbReference type="Proteomes" id="UP000700596"/>
    </source>
</evidence>
<comment type="similarity">
    <text evidence="1">Belongs to the peptidase S33 family.</text>
</comment>
<organism evidence="6 7">
    <name type="scientific">Dendryphion nanum</name>
    <dbReference type="NCBI Taxonomy" id="256645"/>
    <lineage>
        <taxon>Eukaryota</taxon>
        <taxon>Fungi</taxon>
        <taxon>Dikarya</taxon>
        <taxon>Ascomycota</taxon>
        <taxon>Pezizomycotina</taxon>
        <taxon>Dothideomycetes</taxon>
        <taxon>Pleosporomycetidae</taxon>
        <taxon>Pleosporales</taxon>
        <taxon>Torulaceae</taxon>
        <taxon>Dendryphion</taxon>
    </lineage>
</organism>
<dbReference type="Proteomes" id="UP000700596">
    <property type="component" value="Unassembled WGS sequence"/>
</dbReference>
<dbReference type="PANTHER" id="PTHR21661:SF35">
    <property type="entry name" value="EPOXIDE HYDROLASE"/>
    <property type="match status" value="1"/>
</dbReference>
<feature type="active site" description="Nucleophile" evidence="4">
    <location>
        <position position="180"/>
    </location>
</feature>
<keyword evidence="2" id="KW-0058">Aromatic hydrocarbons catabolism</keyword>
<accession>A0A9P9IR33</accession>
<gene>
    <name evidence="6" type="ORF">B0J11DRAFT_522317</name>
</gene>
<feature type="active site" description="Proton donor" evidence="4">
    <location>
        <position position="316"/>
    </location>
</feature>
<feature type="active site" description="Proton acceptor" evidence="4">
    <location>
        <position position="373"/>
    </location>
</feature>
<dbReference type="InterPro" id="IPR016292">
    <property type="entry name" value="Epoxide_hydrolase"/>
</dbReference>
<dbReference type="InterPro" id="IPR010497">
    <property type="entry name" value="Epoxide_hydro_N"/>
</dbReference>
<keyword evidence="7" id="KW-1185">Reference proteome</keyword>
<name>A0A9P9IR33_9PLEO</name>
<protein>
    <submittedName>
        <fullName evidence="6">Alpha/Beta hydrolase protein</fullName>
    </submittedName>
</protein>
<dbReference type="PRINTS" id="PR00412">
    <property type="entry name" value="EPOXHYDRLASE"/>
</dbReference>
<dbReference type="EMBL" id="JAGMWT010000004">
    <property type="protein sequence ID" value="KAH7130052.1"/>
    <property type="molecule type" value="Genomic_DNA"/>
</dbReference>
<dbReference type="GO" id="GO:0097176">
    <property type="term" value="P:epoxide metabolic process"/>
    <property type="evidence" value="ECO:0007669"/>
    <property type="project" value="TreeGrafter"/>
</dbReference>
<evidence type="ECO:0000256" key="3">
    <source>
        <dbReference type="ARBA" id="ARBA00022801"/>
    </source>
</evidence>
<dbReference type="Pfam" id="PF06441">
    <property type="entry name" value="EHN"/>
    <property type="match status" value="1"/>
</dbReference>